<dbReference type="Proteomes" id="UP001642464">
    <property type="component" value="Unassembled WGS sequence"/>
</dbReference>
<reference evidence="2 3" key="1">
    <citation type="submission" date="2024-02" db="EMBL/GenBank/DDBJ databases">
        <authorList>
            <person name="Chen Y."/>
            <person name="Shah S."/>
            <person name="Dougan E. K."/>
            <person name="Thang M."/>
            <person name="Chan C."/>
        </authorList>
    </citation>
    <scope>NUCLEOTIDE SEQUENCE [LARGE SCALE GENOMIC DNA]</scope>
</reference>
<protein>
    <submittedName>
        <fullName evidence="2">Uncharacterized protein</fullName>
    </submittedName>
</protein>
<name>A0ABP0H909_9DINO</name>
<evidence type="ECO:0000313" key="2">
    <source>
        <dbReference type="EMBL" id="CAK8985280.1"/>
    </source>
</evidence>
<feature type="region of interest" description="Disordered" evidence="1">
    <location>
        <begin position="80"/>
        <end position="114"/>
    </location>
</feature>
<keyword evidence="3" id="KW-1185">Reference proteome</keyword>
<accession>A0ABP0H909</accession>
<feature type="compositionally biased region" description="Basic and acidic residues" evidence="1">
    <location>
        <begin position="90"/>
        <end position="108"/>
    </location>
</feature>
<evidence type="ECO:0000256" key="1">
    <source>
        <dbReference type="SAM" id="MobiDB-lite"/>
    </source>
</evidence>
<sequence length="114" mass="12808">MLEVDHPHGQAGQDNHLAAFSNCHISLMDYSGGWSEDVPQRTRSLMGTSWPSSLSYTGDGYFIICAWASNRQMEWMDSRMEDSPMGNKDSSFHAETVEEGRTDTKSIEKQQSPC</sequence>
<organism evidence="2 3">
    <name type="scientific">Durusdinium trenchii</name>
    <dbReference type="NCBI Taxonomy" id="1381693"/>
    <lineage>
        <taxon>Eukaryota</taxon>
        <taxon>Sar</taxon>
        <taxon>Alveolata</taxon>
        <taxon>Dinophyceae</taxon>
        <taxon>Suessiales</taxon>
        <taxon>Symbiodiniaceae</taxon>
        <taxon>Durusdinium</taxon>
    </lineage>
</organism>
<dbReference type="EMBL" id="CAXAMM010000002">
    <property type="protein sequence ID" value="CAK8985280.1"/>
    <property type="molecule type" value="Genomic_DNA"/>
</dbReference>
<gene>
    <name evidence="2" type="ORF">SCF082_LOCUS75</name>
</gene>
<comment type="caution">
    <text evidence="2">The sequence shown here is derived from an EMBL/GenBank/DDBJ whole genome shotgun (WGS) entry which is preliminary data.</text>
</comment>
<evidence type="ECO:0000313" key="3">
    <source>
        <dbReference type="Proteomes" id="UP001642464"/>
    </source>
</evidence>
<proteinExistence type="predicted"/>